<name>A0A9P6MM39_9FUNG</name>
<evidence type="ECO:0000313" key="3">
    <source>
        <dbReference type="Proteomes" id="UP000749646"/>
    </source>
</evidence>
<accession>A0A9P6MM39</accession>
<feature type="compositionally biased region" description="Basic and acidic residues" evidence="1">
    <location>
        <begin position="14"/>
        <end position="24"/>
    </location>
</feature>
<dbReference type="Proteomes" id="UP000749646">
    <property type="component" value="Unassembled WGS sequence"/>
</dbReference>
<evidence type="ECO:0000313" key="2">
    <source>
        <dbReference type="EMBL" id="KAG0007025.1"/>
    </source>
</evidence>
<gene>
    <name evidence="2" type="ORF">BGZ65_012083</name>
</gene>
<evidence type="ECO:0000256" key="1">
    <source>
        <dbReference type="SAM" id="MobiDB-lite"/>
    </source>
</evidence>
<protein>
    <submittedName>
        <fullName evidence="2">Uncharacterized protein</fullName>
    </submittedName>
</protein>
<organism evidence="2 3">
    <name type="scientific">Modicella reniformis</name>
    <dbReference type="NCBI Taxonomy" id="1440133"/>
    <lineage>
        <taxon>Eukaryota</taxon>
        <taxon>Fungi</taxon>
        <taxon>Fungi incertae sedis</taxon>
        <taxon>Mucoromycota</taxon>
        <taxon>Mortierellomycotina</taxon>
        <taxon>Mortierellomycetes</taxon>
        <taxon>Mortierellales</taxon>
        <taxon>Mortierellaceae</taxon>
        <taxon>Modicella</taxon>
    </lineage>
</organism>
<comment type="caution">
    <text evidence="2">The sequence shown here is derived from an EMBL/GenBank/DDBJ whole genome shotgun (WGS) entry which is preliminary data.</text>
</comment>
<reference evidence="2" key="1">
    <citation type="journal article" date="2020" name="Fungal Divers.">
        <title>Resolving the Mortierellaceae phylogeny through synthesis of multi-gene phylogenetics and phylogenomics.</title>
        <authorList>
            <person name="Vandepol N."/>
            <person name="Liber J."/>
            <person name="Desiro A."/>
            <person name="Na H."/>
            <person name="Kennedy M."/>
            <person name="Barry K."/>
            <person name="Grigoriev I.V."/>
            <person name="Miller A.N."/>
            <person name="O'Donnell K."/>
            <person name="Stajich J.E."/>
            <person name="Bonito G."/>
        </authorList>
    </citation>
    <scope>NUCLEOTIDE SEQUENCE</scope>
    <source>
        <strain evidence="2">MES-2147</strain>
    </source>
</reference>
<feature type="region of interest" description="Disordered" evidence="1">
    <location>
        <begin position="1"/>
        <end position="27"/>
    </location>
</feature>
<dbReference type="EMBL" id="JAAAHW010000022">
    <property type="protein sequence ID" value="KAG0007025.1"/>
    <property type="molecule type" value="Genomic_DNA"/>
</dbReference>
<sequence>MSKSQLVDVPMDDESLRLKEDQDQQKSSNLLAFVSQQPAKTRIAVQKWAMLVVETARKMEEKEDVAGSKTTSAPTWLKCAG</sequence>
<keyword evidence="3" id="KW-1185">Reference proteome</keyword>
<proteinExistence type="predicted"/>
<feature type="region of interest" description="Disordered" evidence="1">
    <location>
        <begin position="59"/>
        <end position="81"/>
    </location>
</feature>
<dbReference type="AlphaFoldDB" id="A0A9P6MM39"/>